<keyword evidence="2" id="KW-1185">Reference proteome</keyword>
<accession>A0AAV2B607</accession>
<reference evidence="1 2" key="1">
    <citation type="submission" date="2024-04" db="EMBL/GenBank/DDBJ databases">
        <authorList>
            <person name="Rising A."/>
            <person name="Reimegard J."/>
            <person name="Sonavane S."/>
            <person name="Akerstrom W."/>
            <person name="Nylinder S."/>
            <person name="Hedman E."/>
            <person name="Kallberg Y."/>
        </authorList>
    </citation>
    <scope>NUCLEOTIDE SEQUENCE [LARGE SCALE GENOMIC DNA]</scope>
</reference>
<organism evidence="1 2">
    <name type="scientific">Larinioides sclopetarius</name>
    <dbReference type="NCBI Taxonomy" id="280406"/>
    <lineage>
        <taxon>Eukaryota</taxon>
        <taxon>Metazoa</taxon>
        <taxon>Ecdysozoa</taxon>
        <taxon>Arthropoda</taxon>
        <taxon>Chelicerata</taxon>
        <taxon>Arachnida</taxon>
        <taxon>Araneae</taxon>
        <taxon>Araneomorphae</taxon>
        <taxon>Entelegynae</taxon>
        <taxon>Araneoidea</taxon>
        <taxon>Araneidae</taxon>
        <taxon>Larinioides</taxon>
    </lineage>
</organism>
<evidence type="ECO:0000313" key="2">
    <source>
        <dbReference type="Proteomes" id="UP001497382"/>
    </source>
</evidence>
<sequence length="83" mass="9808">LKYYYSYETEICSQLSAALRCVAPREYTERILQKRRNDAIIIPEPVTLVQLLLGDMSNKDEISFLIFTSKSYKIWQRQKCMPV</sequence>
<dbReference type="AlphaFoldDB" id="A0AAV2B607"/>
<protein>
    <submittedName>
        <fullName evidence="1">Uncharacterized protein</fullName>
    </submittedName>
</protein>
<name>A0AAV2B607_9ARAC</name>
<dbReference type="EMBL" id="CAXIEN010000286">
    <property type="protein sequence ID" value="CAL1291532.1"/>
    <property type="molecule type" value="Genomic_DNA"/>
</dbReference>
<evidence type="ECO:0000313" key="1">
    <source>
        <dbReference type="EMBL" id="CAL1291532.1"/>
    </source>
</evidence>
<feature type="non-terminal residue" evidence="1">
    <location>
        <position position="1"/>
    </location>
</feature>
<dbReference type="Proteomes" id="UP001497382">
    <property type="component" value="Unassembled WGS sequence"/>
</dbReference>
<proteinExistence type="predicted"/>
<comment type="caution">
    <text evidence="1">The sequence shown here is derived from an EMBL/GenBank/DDBJ whole genome shotgun (WGS) entry which is preliminary data.</text>
</comment>
<gene>
    <name evidence="1" type="ORF">LARSCL_LOCUS17138</name>
</gene>